<gene>
    <name evidence="1" type="ORF">MTBBW1_2130079</name>
</gene>
<proteinExistence type="predicted"/>
<evidence type="ECO:0000313" key="2">
    <source>
        <dbReference type="Proteomes" id="UP000191931"/>
    </source>
</evidence>
<protein>
    <submittedName>
        <fullName evidence="1">Uncharacterized protein</fullName>
    </submittedName>
</protein>
<sequence>MLYATQILLYRNSAPFIIIQKARYYLHFSGCYPDVSELSALRAGFSIIKLLL</sequence>
<accession>A0A1W1HCG3</accession>
<reference evidence="1 2" key="1">
    <citation type="submission" date="2017-03" db="EMBL/GenBank/DDBJ databases">
        <authorList>
            <person name="Afonso C.L."/>
            <person name="Miller P.J."/>
            <person name="Scott M.A."/>
            <person name="Spackman E."/>
            <person name="Goraichik I."/>
            <person name="Dimitrov K.M."/>
            <person name="Suarez D.L."/>
            <person name="Swayne D.E."/>
        </authorList>
    </citation>
    <scope>NUCLEOTIDE SEQUENCE [LARGE SCALE GENOMIC DNA]</scope>
    <source>
        <strain evidence="1">PRJEB14757</strain>
    </source>
</reference>
<organism evidence="1 2">
    <name type="scientific">Desulfamplus magnetovallimortis</name>
    <dbReference type="NCBI Taxonomy" id="1246637"/>
    <lineage>
        <taxon>Bacteria</taxon>
        <taxon>Pseudomonadati</taxon>
        <taxon>Thermodesulfobacteriota</taxon>
        <taxon>Desulfobacteria</taxon>
        <taxon>Desulfobacterales</taxon>
        <taxon>Desulfobacteraceae</taxon>
        <taxon>Desulfamplus</taxon>
    </lineage>
</organism>
<dbReference type="AlphaFoldDB" id="A0A1W1HCG3"/>
<dbReference type="Proteomes" id="UP000191931">
    <property type="component" value="Unassembled WGS sequence"/>
</dbReference>
<keyword evidence="2" id="KW-1185">Reference proteome</keyword>
<evidence type="ECO:0000313" key="1">
    <source>
        <dbReference type="EMBL" id="SLM30184.1"/>
    </source>
</evidence>
<dbReference type="EMBL" id="FWEV01000128">
    <property type="protein sequence ID" value="SLM30184.1"/>
    <property type="molecule type" value="Genomic_DNA"/>
</dbReference>
<name>A0A1W1HCG3_9BACT</name>